<feature type="transmembrane region" description="Helical" evidence="1">
    <location>
        <begin position="56"/>
        <end position="75"/>
    </location>
</feature>
<dbReference type="Proteomes" id="UP000038045">
    <property type="component" value="Unplaced"/>
</dbReference>
<keyword evidence="1" id="KW-1133">Transmembrane helix</keyword>
<organism evidence="2 3">
    <name type="scientific">Parastrongyloides trichosuri</name>
    <name type="common">Possum-specific nematode worm</name>
    <dbReference type="NCBI Taxonomy" id="131310"/>
    <lineage>
        <taxon>Eukaryota</taxon>
        <taxon>Metazoa</taxon>
        <taxon>Ecdysozoa</taxon>
        <taxon>Nematoda</taxon>
        <taxon>Chromadorea</taxon>
        <taxon>Rhabditida</taxon>
        <taxon>Tylenchina</taxon>
        <taxon>Panagrolaimomorpha</taxon>
        <taxon>Strongyloidoidea</taxon>
        <taxon>Strongyloididae</taxon>
        <taxon>Parastrongyloides</taxon>
    </lineage>
</organism>
<evidence type="ECO:0000313" key="2">
    <source>
        <dbReference type="Proteomes" id="UP000038045"/>
    </source>
</evidence>
<dbReference type="GO" id="GO:0005886">
    <property type="term" value="C:plasma membrane"/>
    <property type="evidence" value="ECO:0007669"/>
    <property type="project" value="InterPro"/>
</dbReference>
<dbReference type="WBParaSite" id="PTRK_0001595400.1">
    <property type="protein sequence ID" value="PTRK_0001595400.1"/>
    <property type="gene ID" value="PTRK_0001595400"/>
</dbReference>
<keyword evidence="1" id="KW-0812">Transmembrane</keyword>
<evidence type="ECO:0000313" key="3">
    <source>
        <dbReference type="WBParaSite" id="PTRK_0001595400.1"/>
    </source>
</evidence>
<proteinExistence type="predicted"/>
<dbReference type="STRING" id="131310.A0A0N5A2U0"/>
<accession>A0A0N5A2U0</accession>
<evidence type="ECO:0000256" key="1">
    <source>
        <dbReference type="SAM" id="Phobius"/>
    </source>
</evidence>
<dbReference type="AlphaFoldDB" id="A0A0N5A2U0"/>
<sequence>MFSWIFGRSINNNVNEEIIKKVVMELESKKIERELAIKEAYLEREKAYKLAEARESFFWTCPTGLIMSCISIVSSVKQKNIFHLLPLAPIFGVLTYHVHYAFGNKIEIITKNASQLLIEPENNFVTLSPITIEEVEKRKKEYREGKLDFF</sequence>
<reference evidence="3" key="1">
    <citation type="submission" date="2017-02" db="UniProtKB">
        <authorList>
            <consortium name="WormBaseParasite"/>
        </authorList>
    </citation>
    <scope>IDENTIFICATION</scope>
</reference>
<feature type="transmembrane region" description="Helical" evidence="1">
    <location>
        <begin position="81"/>
        <end position="102"/>
    </location>
</feature>
<dbReference type="Pfam" id="PF10166">
    <property type="entry name" value="DUF2368"/>
    <property type="match status" value="1"/>
</dbReference>
<dbReference type="PANTHER" id="PTHR13411">
    <property type="entry name" value="PLASMINOGEN RECEPTOR (KT)"/>
    <property type="match status" value="1"/>
</dbReference>
<protein>
    <submittedName>
        <fullName evidence="3">Plasminogen receptor (KT)</fullName>
    </submittedName>
</protein>
<name>A0A0N5A2U0_PARTI</name>
<keyword evidence="2" id="KW-1185">Reference proteome</keyword>
<dbReference type="PANTHER" id="PTHR13411:SF5">
    <property type="entry name" value="PROTEIN CBR-TAG-281"/>
    <property type="match status" value="1"/>
</dbReference>
<dbReference type="InterPro" id="IPR019319">
    <property type="entry name" value="Plg-R(KT)"/>
</dbReference>
<keyword evidence="1" id="KW-0472">Membrane</keyword>